<keyword evidence="1" id="KW-0175">Coiled coil</keyword>
<name>A0ABV9GXE2_9BURK</name>
<feature type="region of interest" description="Disordered" evidence="2">
    <location>
        <begin position="204"/>
        <end position="227"/>
    </location>
</feature>
<evidence type="ECO:0000313" key="4">
    <source>
        <dbReference type="Proteomes" id="UP001595967"/>
    </source>
</evidence>
<sequence length="367" mass="39396">MSADGPTIPSHAVPFDAAAPRTPAPAAPGWTWLALLLAAAGLASSLTAWNKVQTMQERLAQQSAQANAQAQEARTLAKEAQEQVLAANARLTVAEARLADVSLQRGQLEELVHNLSRSREDTLALDLEAAMRLAVQQAQLTGSTAPLIASLKSASKRIEGAAQPSLALVQRAMERDLERLRQTQSVDTASLLTRLDEVLRQLDELPLQNGKPTTAQEALPPRHATAPRTDADAATATAPSWWQGWQAQGRALWGSIRAEAGDLLRVSTISGPEAALLAPQEGIFLRENLKLQLLNARLAILGRQYTAAASDLGVVQASIGKYFVVNARRTHSVQATLAQLQEQLRNNQQPSLDDTLTALANATARRE</sequence>
<evidence type="ECO:0000256" key="1">
    <source>
        <dbReference type="SAM" id="Coils"/>
    </source>
</evidence>
<comment type="caution">
    <text evidence="3">The sequence shown here is derived from an EMBL/GenBank/DDBJ whole genome shotgun (WGS) entry which is preliminary data.</text>
</comment>
<organism evidence="3 4">
    <name type="scientific">Comamonas nitrativorans</name>
    <dbReference type="NCBI Taxonomy" id="108437"/>
    <lineage>
        <taxon>Bacteria</taxon>
        <taxon>Pseudomonadati</taxon>
        <taxon>Pseudomonadota</taxon>
        <taxon>Betaproteobacteria</taxon>
        <taxon>Burkholderiales</taxon>
        <taxon>Comamonadaceae</taxon>
        <taxon>Comamonas</taxon>
    </lineage>
</organism>
<reference evidence="4" key="1">
    <citation type="journal article" date="2019" name="Int. J. Syst. Evol. Microbiol.">
        <title>The Global Catalogue of Microorganisms (GCM) 10K type strain sequencing project: providing services to taxonomists for standard genome sequencing and annotation.</title>
        <authorList>
            <consortium name="The Broad Institute Genomics Platform"/>
            <consortium name="The Broad Institute Genome Sequencing Center for Infectious Disease"/>
            <person name="Wu L."/>
            <person name="Ma J."/>
        </authorList>
    </citation>
    <scope>NUCLEOTIDE SEQUENCE [LARGE SCALE GENOMIC DNA]</scope>
    <source>
        <strain evidence="4">JCM 11650</strain>
    </source>
</reference>
<gene>
    <name evidence="3" type="ORF">ACFO3A_10690</name>
</gene>
<accession>A0ABV9GXE2</accession>
<evidence type="ECO:0000313" key="3">
    <source>
        <dbReference type="EMBL" id="MFC4622678.1"/>
    </source>
</evidence>
<evidence type="ECO:0000256" key="2">
    <source>
        <dbReference type="SAM" id="MobiDB-lite"/>
    </source>
</evidence>
<dbReference type="PANTHER" id="PTHR38043:SF1">
    <property type="entry name" value="PROTEIN HEMX"/>
    <property type="match status" value="1"/>
</dbReference>
<dbReference type="PANTHER" id="PTHR38043">
    <property type="entry name" value="PROTEIN HEMX"/>
    <property type="match status" value="1"/>
</dbReference>
<dbReference type="InterPro" id="IPR007470">
    <property type="entry name" value="HemX"/>
</dbReference>
<dbReference type="Proteomes" id="UP001595967">
    <property type="component" value="Unassembled WGS sequence"/>
</dbReference>
<dbReference type="Pfam" id="PF04375">
    <property type="entry name" value="HemX"/>
    <property type="match status" value="1"/>
</dbReference>
<proteinExistence type="predicted"/>
<dbReference type="EMBL" id="JBHSEW010000008">
    <property type="protein sequence ID" value="MFC4622678.1"/>
    <property type="molecule type" value="Genomic_DNA"/>
</dbReference>
<feature type="coiled-coil region" evidence="1">
    <location>
        <begin position="52"/>
        <end position="97"/>
    </location>
</feature>
<protein>
    <submittedName>
        <fullName evidence="3">Uroporphyrinogen-III C-methyltransferase</fullName>
    </submittedName>
</protein>
<dbReference type="RefSeq" id="WP_377726211.1">
    <property type="nucleotide sequence ID" value="NZ_JBHSEW010000008.1"/>
</dbReference>
<keyword evidence="4" id="KW-1185">Reference proteome</keyword>